<gene>
    <name evidence="1" type="ORF">RUM43_006464</name>
</gene>
<dbReference type="EMBL" id="JAWJWE010000037">
    <property type="protein sequence ID" value="KAK6626158.1"/>
    <property type="molecule type" value="Genomic_DNA"/>
</dbReference>
<evidence type="ECO:0000313" key="2">
    <source>
        <dbReference type="Proteomes" id="UP001372834"/>
    </source>
</evidence>
<accession>A0AAN8P1E1</accession>
<dbReference type="Proteomes" id="UP001372834">
    <property type="component" value="Unassembled WGS sequence"/>
</dbReference>
<protein>
    <submittedName>
        <fullName evidence="1">Uncharacterized protein</fullName>
    </submittedName>
</protein>
<sequence>MTESTAVKRLRVVVTVPRLNYEQWKVVTRGEKRVFGVVAGGTGRVGGVGLLLDEDEEPLEGLERKLERDNRIKAES</sequence>
<comment type="caution">
    <text evidence="1">The sequence shown here is derived from an EMBL/GenBank/DDBJ whole genome shotgun (WGS) entry which is preliminary data.</text>
</comment>
<evidence type="ECO:0000313" key="1">
    <source>
        <dbReference type="EMBL" id="KAK6626158.1"/>
    </source>
</evidence>
<name>A0AAN8P1E1_POLSC</name>
<dbReference type="AlphaFoldDB" id="A0AAN8P1E1"/>
<reference evidence="1 2" key="1">
    <citation type="submission" date="2023-10" db="EMBL/GenBank/DDBJ databases">
        <title>Genomes of two closely related lineages of the louse Polyplax serrata with different host specificities.</title>
        <authorList>
            <person name="Martinu J."/>
            <person name="Tarabai H."/>
            <person name="Stefka J."/>
            <person name="Hypsa V."/>
        </authorList>
    </citation>
    <scope>NUCLEOTIDE SEQUENCE [LARGE SCALE GENOMIC DNA]</scope>
    <source>
        <strain evidence="1">HR10_N</strain>
    </source>
</reference>
<proteinExistence type="predicted"/>
<organism evidence="1 2">
    <name type="scientific">Polyplax serrata</name>
    <name type="common">Common mouse louse</name>
    <dbReference type="NCBI Taxonomy" id="468196"/>
    <lineage>
        <taxon>Eukaryota</taxon>
        <taxon>Metazoa</taxon>
        <taxon>Ecdysozoa</taxon>
        <taxon>Arthropoda</taxon>
        <taxon>Hexapoda</taxon>
        <taxon>Insecta</taxon>
        <taxon>Pterygota</taxon>
        <taxon>Neoptera</taxon>
        <taxon>Paraneoptera</taxon>
        <taxon>Psocodea</taxon>
        <taxon>Troctomorpha</taxon>
        <taxon>Phthiraptera</taxon>
        <taxon>Anoplura</taxon>
        <taxon>Polyplacidae</taxon>
        <taxon>Polyplax</taxon>
    </lineage>
</organism>